<dbReference type="Proteomes" id="UP000326380">
    <property type="component" value="Unassembled WGS sequence"/>
</dbReference>
<sequence>MADIKRHRIKTIREKSTTDSRVFWNIKQFNEQGHTIYQRFWTQWTDQPSSGYNQFFTCIYLSDGKIAAVTTLSDSTRQQVVERFKYTYNRKGQLRRAGNHQLVYYSNGLLQSVENNVETERYYYNTQGQLTRIKFGFQLGVVTCGNNTEEWRGQYNTKGQLVGEEYIGMHGRSYQLSYDSAGLLVRRAADDQGWFRSTYESIYQYQNGLLARKSEKLDGGMTQITTYEYEQYR</sequence>
<evidence type="ECO:0000313" key="1">
    <source>
        <dbReference type="EMBL" id="KAA9333052.1"/>
    </source>
</evidence>
<protein>
    <submittedName>
        <fullName evidence="1">Uncharacterized protein</fullName>
    </submittedName>
</protein>
<name>A0A7L4ZZA4_9BACT</name>
<comment type="caution">
    <text evidence="1">The sequence shown here is derived from an EMBL/GenBank/DDBJ whole genome shotgun (WGS) entry which is preliminary data.</text>
</comment>
<keyword evidence="2" id="KW-1185">Reference proteome</keyword>
<organism evidence="1 2">
    <name type="scientific">Hymenobacter busanensis</name>
    <dbReference type="NCBI Taxonomy" id="2607656"/>
    <lineage>
        <taxon>Bacteria</taxon>
        <taxon>Pseudomonadati</taxon>
        <taxon>Bacteroidota</taxon>
        <taxon>Cytophagia</taxon>
        <taxon>Cytophagales</taxon>
        <taxon>Hymenobacteraceae</taxon>
        <taxon>Hymenobacter</taxon>
    </lineage>
</organism>
<accession>A0A7L4ZZA4</accession>
<evidence type="ECO:0000313" key="2">
    <source>
        <dbReference type="Proteomes" id="UP000326380"/>
    </source>
</evidence>
<dbReference type="EMBL" id="VTWU01000003">
    <property type="protein sequence ID" value="KAA9333052.1"/>
    <property type="molecule type" value="Genomic_DNA"/>
</dbReference>
<dbReference type="AlphaFoldDB" id="A0A7L4ZZA4"/>
<dbReference type="RefSeq" id="WP_151078473.1">
    <property type="nucleotide sequence ID" value="NZ_CP047647.1"/>
</dbReference>
<proteinExistence type="predicted"/>
<reference evidence="1 2" key="1">
    <citation type="submission" date="2019-09" db="EMBL/GenBank/DDBJ databases">
        <title>Genome sequence of Hymenobacter sp. M3.</title>
        <authorList>
            <person name="Srinivasan S."/>
        </authorList>
    </citation>
    <scope>NUCLEOTIDE SEQUENCE [LARGE SCALE GENOMIC DNA]</scope>
    <source>
        <strain evidence="1 2">M3</strain>
    </source>
</reference>
<gene>
    <name evidence="1" type="ORF">F0P96_08690</name>
</gene>